<keyword evidence="2" id="KW-1185">Reference proteome</keyword>
<dbReference type="EMBL" id="JAEEGC010000016">
    <property type="protein sequence ID" value="MBV7271991.1"/>
    <property type="molecule type" value="Genomic_DNA"/>
</dbReference>
<organism evidence="1 2">
    <name type="scientific">Clostridium thailandense</name>
    <dbReference type="NCBI Taxonomy" id="2794346"/>
    <lineage>
        <taxon>Bacteria</taxon>
        <taxon>Bacillati</taxon>
        <taxon>Bacillota</taxon>
        <taxon>Clostridia</taxon>
        <taxon>Eubacteriales</taxon>
        <taxon>Clostridiaceae</taxon>
        <taxon>Clostridium</taxon>
    </lineage>
</organism>
<evidence type="ECO:0000313" key="1">
    <source>
        <dbReference type="EMBL" id="MBV7271991.1"/>
    </source>
</evidence>
<name>A0A949TRI7_9CLOT</name>
<evidence type="ECO:0000313" key="2">
    <source>
        <dbReference type="Proteomes" id="UP000694308"/>
    </source>
</evidence>
<dbReference type="Proteomes" id="UP000694308">
    <property type="component" value="Unassembled WGS sequence"/>
</dbReference>
<protein>
    <submittedName>
        <fullName evidence="1">Uncharacterized protein</fullName>
    </submittedName>
</protein>
<accession>A0A949TRI7</accession>
<sequence length="156" mass="18013">MENSNDTGNVTVYAKNSLSYERARARRIVLRTAGDYLEFNELLKRELNTYGERRISHISEVIQLVKNVLLEIREDANLEYLHYSDNKITILDYNFDLEKGELSLALIRDSEICKQTVPFGKCSGTYICAHNIKNAKLLTMNIPYLNIPGYTINIIY</sequence>
<dbReference type="RefSeq" id="WP_218319028.1">
    <property type="nucleotide sequence ID" value="NZ_JAEEGC010000016.1"/>
</dbReference>
<proteinExistence type="predicted"/>
<dbReference type="AlphaFoldDB" id="A0A949TRI7"/>
<gene>
    <name evidence="1" type="ORF">I6U48_03550</name>
</gene>
<comment type="caution">
    <text evidence="1">The sequence shown here is derived from an EMBL/GenBank/DDBJ whole genome shotgun (WGS) entry which is preliminary data.</text>
</comment>
<reference evidence="1" key="1">
    <citation type="submission" date="2020-12" db="EMBL/GenBank/DDBJ databases">
        <title>Clostridium thailandense sp. nov., a novel acetogenic bacterium isolated from peat land soil in Thailand.</title>
        <authorList>
            <person name="Chaikitkaew S."/>
            <person name="Birkeland N.K."/>
        </authorList>
    </citation>
    <scope>NUCLEOTIDE SEQUENCE</scope>
    <source>
        <strain evidence="1">PL3</strain>
    </source>
</reference>